<evidence type="ECO:0000313" key="8">
    <source>
        <dbReference type="Proteomes" id="UP000322159"/>
    </source>
</evidence>
<dbReference type="Pfam" id="PF02518">
    <property type="entry name" value="HATPase_c"/>
    <property type="match status" value="1"/>
</dbReference>
<evidence type="ECO:0000256" key="5">
    <source>
        <dbReference type="SAM" id="Phobius"/>
    </source>
</evidence>
<sequence length="390" mass="40435">MDLIAKERDRVLQRAARIYGLSFTAVAAACYVLPGAVDGPLALWGGIGLLLVLAGSQFALGVSRNPVWIIVPLAAGLGVVALATAGGSAAVGEGGMTALQLLLSGALASVAIVLTGTVGRVLSLGLAFVGVTAVSLWLTSASQEPLRTGALLLLGWILTAAIGMWVSGGVPQVSKRIASIGRAHRAERQASELEAQRRQSARLLHDTVLATLTLLAHSGVGVTPEALRQQAADDARLLRQLRLGSTPNPQSSGSYQLGSGGESEPVLGRTLESVKQRFGRMGLEVSWHGTGQVLLPSEVLDAFLLALAECLENVRRHSGVTQAHVTITDDDTTVRAMVTDAGVGFDIADIDEAKLGFAESVVARLRDVGGNARLFSSPGAGTTVVLEVPR</sequence>
<keyword evidence="2 7" id="KW-0418">Kinase</keyword>
<dbReference type="PANTHER" id="PTHR24421:SF61">
    <property type="entry name" value="OXYGEN SENSOR HISTIDINE KINASE NREB"/>
    <property type="match status" value="1"/>
</dbReference>
<feature type="transmembrane region" description="Helical" evidence="5">
    <location>
        <begin position="121"/>
        <end position="138"/>
    </location>
</feature>
<feature type="transmembrane region" description="Helical" evidence="5">
    <location>
        <begin position="67"/>
        <end position="91"/>
    </location>
</feature>
<dbReference type="InterPro" id="IPR003594">
    <property type="entry name" value="HATPase_dom"/>
</dbReference>
<dbReference type="SUPFAM" id="SSF55874">
    <property type="entry name" value="ATPase domain of HSP90 chaperone/DNA topoisomerase II/histidine kinase"/>
    <property type="match status" value="1"/>
</dbReference>
<keyword evidence="8" id="KW-1185">Reference proteome</keyword>
<feature type="transmembrane region" description="Helical" evidence="5">
    <location>
        <begin position="41"/>
        <end position="60"/>
    </location>
</feature>
<keyword evidence="3" id="KW-0902">Two-component regulatory system</keyword>
<dbReference type="KEGG" id="lyk:FLP23_10595"/>
<feature type="region of interest" description="Disordered" evidence="4">
    <location>
        <begin position="242"/>
        <end position="263"/>
    </location>
</feature>
<dbReference type="AlphaFoldDB" id="A0A5C1YAZ2"/>
<feature type="transmembrane region" description="Helical" evidence="5">
    <location>
        <begin position="97"/>
        <end position="114"/>
    </location>
</feature>
<evidence type="ECO:0000256" key="1">
    <source>
        <dbReference type="ARBA" id="ARBA00022679"/>
    </source>
</evidence>
<keyword evidence="1" id="KW-0808">Transferase</keyword>
<keyword evidence="5" id="KW-0472">Membrane</keyword>
<feature type="transmembrane region" description="Helical" evidence="5">
    <location>
        <begin position="16"/>
        <end position="35"/>
    </location>
</feature>
<feature type="domain" description="Histidine kinase/HSP90-like ATPase" evidence="6">
    <location>
        <begin position="304"/>
        <end position="389"/>
    </location>
</feature>
<accession>A0A5C1YAZ2</accession>
<evidence type="ECO:0000256" key="2">
    <source>
        <dbReference type="ARBA" id="ARBA00022777"/>
    </source>
</evidence>
<evidence type="ECO:0000259" key="6">
    <source>
        <dbReference type="Pfam" id="PF02518"/>
    </source>
</evidence>
<keyword evidence="5" id="KW-0812">Transmembrane</keyword>
<organism evidence="7 8">
    <name type="scientific">Protaetiibacter larvae</name>
    <dbReference type="NCBI Taxonomy" id="2592654"/>
    <lineage>
        <taxon>Bacteria</taxon>
        <taxon>Bacillati</taxon>
        <taxon>Actinomycetota</taxon>
        <taxon>Actinomycetes</taxon>
        <taxon>Micrococcales</taxon>
        <taxon>Microbacteriaceae</taxon>
        <taxon>Protaetiibacter</taxon>
    </lineage>
</organism>
<dbReference type="OrthoDB" id="5125370at2"/>
<evidence type="ECO:0000256" key="4">
    <source>
        <dbReference type="SAM" id="MobiDB-lite"/>
    </source>
</evidence>
<evidence type="ECO:0000313" key="7">
    <source>
        <dbReference type="EMBL" id="QEO10415.1"/>
    </source>
</evidence>
<proteinExistence type="predicted"/>
<dbReference type="GO" id="GO:0016301">
    <property type="term" value="F:kinase activity"/>
    <property type="evidence" value="ECO:0007669"/>
    <property type="project" value="UniProtKB-KW"/>
</dbReference>
<dbReference type="Gene3D" id="3.30.565.10">
    <property type="entry name" value="Histidine kinase-like ATPase, C-terminal domain"/>
    <property type="match status" value="1"/>
</dbReference>
<dbReference type="RefSeq" id="WP_149325832.1">
    <property type="nucleotide sequence ID" value="NZ_CP043504.1"/>
</dbReference>
<dbReference type="InterPro" id="IPR050482">
    <property type="entry name" value="Sensor_HK_TwoCompSys"/>
</dbReference>
<name>A0A5C1YAZ2_9MICO</name>
<dbReference type="PANTHER" id="PTHR24421">
    <property type="entry name" value="NITRATE/NITRITE SENSOR PROTEIN NARX-RELATED"/>
    <property type="match status" value="1"/>
</dbReference>
<feature type="transmembrane region" description="Helical" evidence="5">
    <location>
        <begin position="150"/>
        <end position="170"/>
    </location>
</feature>
<gene>
    <name evidence="7" type="ORF">FLP23_10595</name>
</gene>
<reference evidence="7 8" key="1">
    <citation type="submission" date="2019-09" db="EMBL/GenBank/DDBJ databases">
        <title>Genome sequencing of strain KACC 19322.</title>
        <authorList>
            <person name="Heo J."/>
            <person name="Kim S.-J."/>
            <person name="Kim J.-S."/>
            <person name="Hong S.-B."/>
            <person name="Kwon S.-W."/>
        </authorList>
    </citation>
    <scope>NUCLEOTIDE SEQUENCE [LARGE SCALE GENOMIC DNA]</scope>
    <source>
        <strain evidence="7 8">KACC 19322</strain>
    </source>
</reference>
<keyword evidence="5" id="KW-1133">Transmembrane helix</keyword>
<dbReference type="PROSITE" id="PS51257">
    <property type="entry name" value="PROKAR_LIPOPROTEIN"/>
    <property type="match status" value="1"/>
</dbReference>
<dbReference type="EMBL" id="CP043504">
    <property type="protein sequence ID" value="QEO10415.1"/>
    <property type="molecule type" value="Genomic_DNA"/>
</dbReference>
<protein>
    <submittedName>
        <fullName evidence="7">Histidine kinase</fullName>
    </submittedName>
</protein>
<dbReference type="Proteomes" id="UP000322159">
    <property type="component" value="Chromosome"/>
</dbReference>
<evidence type="ECO:0000256" key="3">
    <source>
        <dbReference type="ARBA" id="ARBA00023012"/>
    </source>
</evidence>
<dbReference type="GO" id="GO:0000160">
    <property type="term" value="P:phosphorelay signal transduction system"/>
    <property type="evidence" value="ECO:0007669"/>
    <property type="project" value="UniProtKB-KW"/>
</dbReference>
<dbReference type="InterPro" id="IPR036890">
    <property type="entry name" value="HATPase_C_sf"/>
</dbReference>